<keyword evidence="2" id="KW-1185">Reference proteome</keyword>
<dbReference type="RefSeq" id="WP_233698382.1">
    <property type="nucleotide sequence ID" value="NZ_JAJNBZ010000024.1"/>
</dbReference>
<evidence type="ECO:0000313" key="2">
    <source>
        <dbReference type="Proteomes" id="UP001199916"/>
    </source>
</evidence>
<name>A0ABS8YKL1_9BACL</name>
<evidence type="ECO:0000313" key="1">
    <source>
        <dbReference type="EMBL" id="MCE5172097.1"/>
    </source>
</evidence>
<comment type="caution">
    <text evidence="1">The sequence shown here is derived from an EMBL/GenBank/DDBJ whole genome shotgun (WGS) entry which is preliminary data.</text>
</comment>
<evidence type="ECO:0008006" key="3">
    <source>
        <dbReference type="Google" id="ProtNLM"/>
    </source>
</evidence>
<accession>A0ABS8YKL1</accession>
<protein>
    <recommendedName>
        <fullName evidence="3">F0F1-type ATP synthase</fullName>
    </recommendedName>
</protein>
<gene>
    <name evidence="1" type="ORF">LQV63_22710</name>
</gene>
<organism evidence="1 2">
    <name type="scientific">Paenibacillus profundus</name>
    <dbReference type="NCBI Taxonomy" id="1173085"/>
    <lineage>
        <taxon>Bacteria</taxon>
        <taxon>Bacillati</taxon>
        <taxon>Bacillota</taxon>
        <taxon>Bacilli</taxon>
        <taxon>Bacillales</taxon>
        <taxon>Paenibacillaceae</taxon>
        <taxon>Paenibacillus</taxon>
    </lineage>
</organism>
<dbReference type="EMBL" id="JAJNBZ010000024">
    <property type="protein sequence ID" value="MCE5172097.1"/>
    <property type="molecule type" value="Genomic_DNA"/>
</dbReference>
<proteinExistence type="predicted"/>
<reference evidence="1 2" key="1">
    <citation type="submission" date="2021-11" db="EMBL/GenBank/DDBJ databases">
        <title>Draft genome sequence of Paenibacillus profundus YoMME, a new Gram-positive bacteria with exoelectrogenic properties.</title>
        <authorList>
            <person name="Hubenova Y."/>
            <person name="Hubenova E."/>
            <person name="Manasiev Y."/>
            <person name="Peykov S."/>
            <person name="Mitov M."/>
        </authorList>
    </citation>
    <scope>NUCLEOTIDE SEQUENCE [LARGE SCALE GENOMIC DNA]</scope>
    <source>
        <strain evidence="1 2">YoMME</strain>
    </source>
</reference>
<sequence length="323" mass="37403">MKIIKFPILFVLIMLPFFWINRLHAQEQMFKLHTESQYNQVLDNAVNDAALTLNTSAIWKETEEGYESHKRLELRKADAIQAFFNRLYVNFELFADPMGQNQLKQYIPVIAVIGYDGFDIYAQEEFVDPKGEVRLQHVWKPTVPYAYTDEEGNVFSFTLDDFVVIYQPDANRWIEGFQHELKTISTISLLQNDARFDAVRRTTIVNAIQHELEYAINKHNEWAARNGVSYTFTLPTISNEEWNNTIDDVGVLAFVQGLPIGHGTYNNYALGGSRLLKRDVYYGTVINDIKYAFPSRCAPDYIEETFSNEKEAARNGYFLKVCN</sequence>
<dbReference type="Proteomes" id="UP001199916">
    <property type="component" value="Unassembled WGS sequence"/>
</dbReference>